<evidence type="ECO:0000313" key="2">
    <source>
        <dbReference type="EMBL" id="CAB4566432.1"/>
    </source>
</evidence>
<dbReference type="PRINTS" id="PR00111">
    <property type="entry name" value="ABHYDROLASE"/>
</dbReference>
<dbReference type="InterPro" id="IPR000639">
    <property type="entry name" value="Epox_hydrolase-like"/>
</dbReference>
<evidence type="ECO:0000259" key="1">
    <source>
        <dbReference type="Pfam" id="PF00561"/>
    </source>
</evidence>
<dbReference type="Gene3D" id="3.40.50.1820">
    <property type="entry name" value="alpha/beta hydrolase"/>
    <property type="match status" value="1"/>
</dbReference>
<evidence type="ECO:0000313" key="3">
    <source>
        <dbReference type="EMBL" id="CAB5005649.1"/>
    </source>
</evidence>
<protein>
    <submittedName>
        <fullName evidence="3">Unannotated protein</fullName>
    </submittedName>
</protein>
<name>A0A6J7PQ95_9ZZZZ</name>
<dbReference type="InterPro" id="IPR050266">
    <property type="entry name" value="AB_hydrolase_sf"/>
</dbReference>
<feature type="domain" description="AB hydrolase-1" evidence="1">
    <location>
        <begin position="29"/>
        <end position="284"/>
    </location>
</feature>
<organism evidence="3">
    <name type="scientific">freshwater metagenome</name>
    <dbReference type="NCBI Taxonomy" id="449393"/>
    <lineage>
        <taxon>unclassified sequences</taxon>
        <taxon>metagenomes</taxon>
        <taxon>ecological metagenomes</taxon>
    </lineage>
</organism>
<dbReference type="EMBL" id="CAFBPC010000116">
    <property type="protein sequence ID" value="CAB5005649.1"/>
    <property type="molecule type" value="Genomic_DNA"/>
</dbReference>
<dbReference type="InterPro" id="IPR029058">
    <property type="entry name" value="AB_hydrolase_fold"/>
</dbReference>
<reference evidence="3" key="1">
    <citation type="submission" date="2020-05" db="EMBL/GenBank/DDBJ databases">
        <authorList>
            <person name="Chiriac C."/>
            <person name="Salcher M."/>
            <person name="Ghai R."/>
            <person name="Kavagutti S V."/>
        </authorList>
    </citation>
    <scope>NUCLEOTIDE SEQUENCE</scope>
</reference>
<dbReference type="GO" id="GO:0003824">
    <property type="term" value="F:catalytic activity"/>
    <property type="evidence" value="ECO:0007669"/>
    <property type="project" value="InterPro"/>
</dbReference>
<dbReference type="PANTHER" id="PTHR43798:SF33">
    <property type="entry name" value="HYDROLASE, PUTATIVE (AFU_ORTHOLOGUE AFUA_2G14860)-RELATED"/>
    <property type="match status" value="1"/>
</dbReference>
<dbReference type="EMBL" id="CAEZTI010000125">
    <property type="protein sequence ID" value="CAB4566432.1"/>
    <property type="molecule type" value="Genomic_DNA"/>
</dbReference>
<dbReference type="Pfam" id="PF00561">
    <property type="entry name" value="Abhydrolase_1"/>
    <property type="match status" value="1"/>
</dbReference>
<dbReference type="GO" id="GO:0016020">
    <property type="term" value="C:membrane"/>
    <property type="evidence" value="ECO:0007669"/>
    <property type="project" value="TreeGrafter"/>
</dbReference>
<gene>
    <name evidence="2" type="ORF">UFOPK1619_00683</name>
    <name evidence="3" type="ORF">UFOPK4057_00601</name>
</gene>
<dbReference type="SUPFAM" id="SSF53474">
    <property type="entry name" value="alpha/beta-Hydrolases"/>
    <property type="match status" value="1"/>
</dbReference>
<accession>A0A6J7PQ95</accession>
<sequence>MEFKTHLAHLDGVTIAYWHERSSLPNAQTLVCVHGWPESKRIFARVVQPLVDAGFNVVVPDLRGFGDSSLGADGFYDVVTHAHDMETLLFSHLSLSSVVLIGGDLGGPVIQEMALRSPERIENMVVFNSPLPMDKERMAGMRTRPPVEVMDYFIRQGTDADALANELDTPGKRAAYIATFYSTRLWAHPGAFNAEEIEWHVEPFQDAAKLRASFTNYESAFDESRRTTRPLYGRNTRTPTLILFGTSDHVIYPDFDLMAATVFENHVGPYRIENCGHFVPWEAPQELLMRTTEFLR</sequence>
<dbReference type="AlphaFoldDB" id="A0A6J7PQ95"/>
<proteinExistence type="predicted"/>
<dbReference type="PRINTS" id="PR00412">
    <property type="entry name" value="EPOXHYDRLASE"/>
</dbReference>
<dbReference type="InterPro" id="IPR000073">
    <property type="entry name" value="AB_hydrolase_1"/>
</dbReference>
<dbReference type="PANTHER" id="PTHR43798">
    <property type="entry name" value="MONOACYLGLYCEROL LIPASE"/>
    <property type="match status" value="1"/>
</dbReference>